<feature type="transmembrane region" description="Helical" evidence="5">
    <location>
        <begin position="75"/>
        <end position="95"/>
    </location>
</feature>
<dbReference type="InterPro" id="IPR045263">
    <property type="entry name" value="GLUT"/>
</dbReference>
<comment type="subcellular location">
    <subcellularLocation>
        <location evidence="1">Membrane</location>
        <topology evidence="1">Multi-pass membrane protein</topology>
    </subcellularLocation>
</comment>
<dbReference type="InterPro" id="IPR005828">
    <property type="entry name" value="MFS_sugar_transport-like"/>
</dbReference>
<evidence type="ECO:0000256" key="5">
    <source>
        <dbReference type="SAM" id="Phobius"/>
    </source>
</evidence>
<dbReference type="GO" id="GO:0005886">
    <property type="term" value="C:plasma membrane"/>
    <property type="evidence" value="ECO:0007669"/>
    <property type="project" value="TreeGrafter"/>
</dbReference>
<name>A0A8C9L6Z7_PAVCR</name>
<evidence type="ECO:0008006" key="8">
    <source>
        <dbReference type="Google" id="ProtNLM"/>
    </source>
</evidence>
<keyword evidence="7" id="KW-1185">Reference proteome</keyword>
<feature type="transmembrane region" description="Helical" evidence="5">
    <location>
        <begin position="101"/>
        <end position="129"/>
    </location>
</feature>
<dbReference type="AlphaFoldDB" id="A0A8C9L6Z7"/>
<dbReference type="Ensembl" id="ENSPSTT00000005918.1">
    <property type="protein sequence ID" value="ENSPSTP00000005637.1"/>
    <property type="gene ID" value="ENSPSTG00000003988.1"/>
</dbReference>
<organism evidence="6 7">
    <name type="scientific">Pavo cristatus</name>
    <name type="common">Indian peafowl</name>
    <name type="synonym">Blue peafowl</name>
    <dbReference type="NCBI Taxonomy" id="9049"/>
    <lineage>
        <taxon>Eukaryota</taxon>
        <taxon>Metazoa</taxon>
        <taxon>Chordata</taxon>
        <taxon>Craniata</taxon>
        <taxon>Vertebrata</taxon>
        <taxon>Euteleostomi</taxon>
        <taxon>Archelosauria</taxon>
        <taxon>Archosauria</taxon>
        <taxon>Dinosauria</taxon>
        <taxon>Saurischia</taxon>
        <taxon>Theropoda</taxon>
        <taxon>Coelurosauria</taxon>
        <taxon>Aves</taxon>
        <taxon>Neognathae</taxon>
        <taxon>Galloanserae</taxon>
        <taxon>Galliformes</taxon>
        <taxon>Phasianidae</taxon>
        <taxon>Phasianinae</taxon>
        <taxon>Pavo</taxon>
    </lineage>
</organism>
<proteinExistence type="predicted"/>
<dbReference type="Proteomes" id="UP000694428">
    <property type="component" value="Unplaced"/>
</dbReference>
<dbReference type="InterPro" id="IPR036259">
    <property type="entry name" value="MFS_trans_sf"/>
</dbReference>
<dbReference type="GO" id="GO:0046323">
    <property type="term" value="P:D-glucose import"/>
    <property type="evidence" value="ECO:0007669"/>
    <property type="project" value="TreeGrafter"/>
</dbReference>
<dbReference type="Pfam" id="PF00083">
    <property type="entry name" value="Sugar_tr"/>
    <property type="match status" value="1"/>
</dbReference>
<accession>A0A8C9L6Z7</accession>
<keyword evidence="2 5" id="KW-0812">Transmembrane</keyword>
<keyword evidence="4 5" id="KW-0472">Membrane</keyword>
<evidence type="ECO:0000256" key="1">
    <source>
        <dbReference type="ARBA" id="ARBA00004141"/>
    </source>
</evidence>
<keyword evidence="3 5" id="KW-1133">Transmembrane helix</keyword>
<evidence type="ECO:0000313" key="7">
    <source>
        <dbReference type="Proteomes" id="UP000694428"/>
    </source>
</evidence>
<reference evidence="6" key="2">
    <citation type="submission" date="2025-09" db="UniProtKB">
        <authorList>
            <consortium name="Ensembl"/>
        </authorList>
    </citation>
    <scope>IDENTIFICATION</scope>
</reference>
<dbReference type="Gene3D" id="1.20.1250.20">
    <property type="entry name" value="MFS general substrate transporter like domains"/>
    <property type="match status" value="1"/>
</dbReference>
<protein>
    <recommendedName>
        <fullName evidence="8">Major facilitator superfamily (MFS) profile domain-containing protein</fullName>
    </recommendedName>
</protein>
<sequence>SSFQYGYNVSVINSPAPYMQDFYNQTYIDRHGVPMDASFQTLLWSLTVSMYPLGGFFGSLMVGPLVNNCGRKGTLLINNLFSIVAAVLMGTSEIAKTYEVIIISRVIMGIYCIALITALGSLAMAELFVHRFVCFTRTKAGTINIMLVWSHRATRSWAVTLQCTKTERCHPTCSCCRTIRSKMHGRDTAVLRDCNQFYLIEMVCSPAPSCPVPCLGLAWKEASTTRPCRGCACR</sequence>
<dbReference type="PANTHER" id="PTHR23503:SF32">
    <property type="entry name" value="SOLUTE CARRIER FAMILY 2, FACILITATED GLUCOSE TRANSPORTER MEMBER 5"/>
    <property type="match status" value="1"/>
</dbReference>
<dbReference type="PANTHER" id="PTHR23503">
    <property type="entry name" value="SOLUTE CARRIER FAMILY 2"/>
    <property type="match status" value="1"/>
</dbReference>
<dbReference type="GO" id="GO:0055056">
    <property type="term" value="F:D-glucose transmembrane transporter activity"/>
    <property type="evidence" value="ECO:0007669"/>
    <property type="project" value="TreeGrafter"/>
</dbReference>
<reference evidence="6" key="1">
    <citation type="submission" date="2025-08" db="UniProtKB">
        <authorList>
            <consortium name="Ensembl"/>
        </authorList>
    </citation>
    <scope>IDENTIFICATION</scope>
</reference>
<evidence type="ECO:0000256" key="4">
    <source>
        <dbReference type="ARBA" id="ARBA00023136"/>
    </source>
</evidence>
<evidence type="ECO:0000256" key="3">
    <source>
        <dbReference type="ARBA" id="ARBA00022989"/>
    </source>
</evidence>
<dbReference type="GO" id="GO:0070837">
    <property type="term" value="P:dehydroascorbic acid transport"/>
    <property type="evidence" value="ECO:0007669"/>
    <property type="project" value="TreeGrafter"/>
</dbReference>
<dbReference type="SUPFAM" id="SSF103473">
    <property type="entry name" value="MFS general substrate transporter"/>
    <property type="match status" value="1"/>
</dbReference>
<feature type="transmembrane region" description="Helical" evidence="5">
    <location>
        <begin position="42"/>
        <end position="63"/>
    </location>
</feature>
<evidence type="ECO:0000313" key="6">
    <source>
        <dbReference type="Ensembl" id="ENSPSTP00000005637.1"/>
    </source>
</evidence>
<evidence type="ECO:0000256" key="2">
    <source>
        <dbReference type="ARBA" id="ARBA00022692"/>
    </source>
</evidence>